<keyword evidence="2" id="KW-0812">Transmembrane</keyword>
<protein>
    <submittedName>
        <fullName evidence="4">Adhesin-like protein</fullName>
    </submittedName>
</protein>
<evidence type="ECO:0000256" key="1">
    <source>
        <dbReference type="SAM" id="MobiDB-lite"/>
    </source>
</evidence>
<feature type="domain" description="DUF11" evidence="3">
    <location>
        <begin position="1103"/>
        <end position="1214"/>
    </location>
</feature>
<dbReference type="InterPro" id="IPR001434">
    <property type="entry name" value="OmcB-like_DUF11"/>
</dbReference>
<accession>A0A0U3E1G5</accession>
<keyword evidence="2" id="KW-1133">Transmembrane helix</keyword>
<feature type="domain" description="DUF11" evidence="3">
    <location>
        <begin position="411"/>
        <end position="520"/>
    </location>
</feature>
<feature type="domain" description="DUF11" evidence="3">
    <location>
        <begin position="1234"/>
        <end position="1344"/>
    </location>
</feature>
<feature type="domain" description="DUF11" evidence="3">
    <location>
        <begin position="1352"/>
        <end position="1465"/>
    </location>
</feature>
<proteinExistence type="predicted"/>
<reference evidence="4 5" key="1">
    <citation type="submission" date="2015-04" db="EMBL/GenBank/DDBJ databases">
        <title>The complete genome sequence of the rumen methanogen Methanobrevibacter millerae SM9.</title>
        <authorList>
            <person name="Leahy S.C."/>
            <person name="Kelly W.J."/>
            <person name="Pacheco D.M."/>
            <person name="Li D."/>
            <person name="Altermann E."/>
            <person name="Attwood G.T."/>
        </authorList>
    </citation>
    <scope>NUCLEOTIDE SEQUENCE [LARGE SCALE GENOMIC DNA]</scope>
    <source>
        <strain evidence="4 5">SM9</strain>
    </source>
</reference>
<dbReference type="EMBL" id="CP011266">
    <property type="protein sequence ID" value="ALT67847.1"/>
    <property type="molecule type" value="Genomic_DNA"/>
</dbReference>
<dbReference type="NCBIfam" id="TIGR01451">
    <property type="entry name" value="B_ant_repeat"/>
    <property type="match status" value="7"/>
</dbReference>
<dbReference type="RefSeq" id="WP_058738218.1">
    <property type="nucleotide sequence ID" value="NZ_CP011266.1"/>
</dbReference>
<keyword evidence="5" id="KW-1185">Reference proteome</keyword>
<name>A0A0U3E1G5_9EURY</name>
<feature type="domain" description="DUF11" evidence="3">
    <location>
        <begin position="1478"/>
        <end position="1580"/>
    </location>
</feature>
<feature type="transmembrane region" description="Helical" evidence="2">
    <location>
        <begin position="1639"/>
        <end position="1657"/>
    </location>
</feature>
<evidence type="ECO:0000313" key="4">
    <source>
        <dbReference type="EMBL" id="ALT67847.1"/>
    </source>
</evidence>
<dbReference type="GeneID" id="26735018"/>
<keyword evidence="2" id="KW-0472">Membrane</keyword>
<dbReference type="InterPro" id="IPR013783">
    <property type="entry name" value="Ig-like_fold"/>
</dbReference>
<feature type="compositionally biased region" description="Basic and acidic residues" evidence="1">
    <location>
        <begin position="55"/>
        <end position="70"/>
    </location>
</feature>
<sequence length="1661" mass="185719">MNKKSIFYGLILLLTLSLTLGVVSASDNFANETVGVSLETHVNDVQLEVNNEEVSKMDSDTLSDTKKENVSEMDSDTLLESKNEDVVLENDESILGLKNSLSLNDELLKYGEIVTTQTPGPDNVLMSNGYTAYCVNTIRDPPGVGARYSVQPTSIVYHSWNNKPVSNLVKLAIVYYADNPAFHDKISIGSGQNRYSSRLQHLIWYFAGYIDSGNYDNSVYLNELYNKDRNYLYSAYFDIFNRNKNGEMIPDHYTFRYNSTHNVTYDFVAFQSSSDYQNLLGYKKFYTTLPTSYEIQKVTLTPKVLLNDKVIFELIYKNTGDIDLDNVFIVEENWDDGLEYDSFIDYGNIWIHSINNEGKHVWTLKEKLPAYTSKSLHVIFNTLKVGNFTNYISSGDKTTNNTTTVYNPGMKVTKKSLTPSVKVGEQTLFLITVENTGRIDLGNVFVEEQIPDGLTYADYHDKSLWRKDGNTFYYNNVLKVGESANFTIIFNTHINGTFVNCVVAGSNETENKTTNNTTTVKKPGMDVNKKSLTPRVKSGEQTKFLITVWNTGEIDLGNVFVKETMPADLEYADYTNKNLWRKDGDIFYYNNILKVGESANFTIIFNTNKTGSFTNCVVAGSNETENKTTENNTTVYKPGMEVTKISLTPNVKVGEQTLFMIIVKNTGDVDLGNVFVEEQIPDGLTFADYNDKTKWGRNGNIYTYLSDLKVGESANFTIAFNTHVNGTFVNCVVAGSNETDNKTTNNTTTVKKPNMEVTKKSLTPSVNVGEQTLFLITVRNTGEIDLGNVFVEEQIPDGLTYADYTDKTQWRKVGNIFYYNNILKVGESANFTIAFNTHVNGTFVNCVVAGSNETENKTTNNTTTVKKPNMDVKKISETQHVYVGDKAIFTIVVTNTGELDLTNVFVKEQIPDGLTYLSFNGRNWNKVGDVFNYNGILAPGADASFNIAFNTTRTGTFTNVVVAGSDKTENKTTNNTTTVYKPDLKVEKITIDPIVVVGDQVRFEIVVSNIGQKALSNVFIEESQYDGLTFDHAIINGHWSESVVNGKHIWTLNSNLLVGEKIALNVVFNTTRTGTFTNVVVAGSNETENKTTENKTKVVEPKLDVQKITLTPMVHVGDKTSFEIVVRNTGDVKLTNVYVEETSYAGLTYDSFVKNSEWTYSTVNGKHRWTLNKVLYPHEVSQFIVVFNTTEVGTFTNVVTAGSDNTPEKPAENTTIVYNETPEDPMSNSTRNPDLSIEKVALDKLLVVGQKAQFEIIVQNTGNVALSKVTVYEESFDGLTYDSWEDFSGMWSKNSDLSWTYNDILYPGEYASFFVTFNTNRIGDFNNIVSVDSNETSKKRANDNVIVIASSLSVEKITLNKTVNLGEQVTFEIIVHNTGSTDLTNVVVREDQFEGLKYSSFVDYTGNWKYNGDLTWTLTNPLKAGEYSGFFVVFDTTRAGDFVNVVVAKSNEVPETPAHNNTKVITPENPSYNPSMTVDKYTINRTVYLGEQTMFEIVVRNTGDVDLKDVFVIEAYFDQGLTYSSFYPTKGIWTHIINNQNFDQFNLRGTLRVGESASFIVVFDTSSEGLKTNIVTAGYDNTVYVNSYNETEVIYKHVPEIPLIEIPEEPGKPVNNETPDEPAKPVTPEPQNNELPATGNPLVMVLLALIALGAAGLRRKD</sequence>
<feature type="domain" description="DUF11" evidence="3">
    <location>
        <begin position="755"/>
        <end position="865"/>
    </location>
</feature>
<dbReference type="KEGG" id="mmil:sm9_0037"/>
<dbReference type="PANTHER" id="PTHR34819:SF3">
    <property type="entry name" value="CELL SURFACE PROTEIN"/>
    <property type="match status" value="1"/>
</dbReference>
<feature type="domain" description="DUF11" evidence="3">
    <location>
        <begin position="641"/>
        <end position="750"/>
    </location>
</feature>
<feature type="domain" description="DUF11" evidence="3">
    <location>
        <begin position="526"/>
        <end position="634"/>
    </location>
</feature>
<dbReference type="InterPro" id="IPR051172">
    <property type="entry name" value="Chlamydia_OmcB"/>
</dbReference>
<gene>
    <name evidence="4" type="ORF">sm9_0037</name>
</gene>
<dbReference type="PANTHER" id="PTHR34819">
    <property type="entry name" value="LARGE CYSTEINE-RICH PERIPLASMIC PROTEIN OMCB"/>
    <property type="match status" value="1"/>
</dbReference>
<evidence type="ECO:0000313" key="5">
    <source>
        <dbReference type="Proteomes" id="UP000067738"/>
    </source>
</evidence>
<feature type="region of interest" description="Disordered" evidence="1">
    <location>
        <begin position="55"/>
        <end position="75"/>
    </location>
</feature>
<dbReference type="InterPro" id="IPR047589">
    <property type="entry name" value="DUF11_rpt"/>
</dbReference>
<dbReference type="Gene3D" id="2.60.40.10">
    <property type="entry name" value="Immunoglobulins"/>
    <property type="match status" value="4"/>
</dbReference>
<dbReference type="Pfam" id="PF01345">
    <property type="entry name" value="DUF11"/>
    <property type="match status" value="10"/>
</dbReference>
<feature type="domain" description="DUF11" evidence="3">
    <location>
        <begin position="871"/>
        <end position="979"/>
    </location>
</feature>
<evidence type="ECO:0000256" key="2">
    <source>
        <dbReference type="SAM" id="Phobius"/>
    </source>
</evidence>
<dbReference type="OrthoDB" id="78228at2157"/>
<dbReference type="Proteomes" id="UP000067738">
    <property type="component" value="Chromosome"/>
</dbReference>
<organism evidence="4 5">
    <name type="scientific">Methanobrevibacter millerae</name>
    <dbReference type="NCBI Taxonomy" id="230361"/>
    <lineage>
        <taxon>Archaea</taxon>
        <taxon>Methanobacteriati</taxon>
        <taxon>Methanobacteriota</taxon>
        <taxon>Methanomada group</taxon>
        <taxon>Methanobacteria</taxon>
        <taxon>Methanobacteriales</taxon>
        <taxon>Methanobacteriaceae</taxon>
        <taxon>Methanobrevibacter</taxon>
    </lineage>
</organism>
<evidence type="ECO:0000259" key="3">
    <source>
        <dbReference type="Pfam" id="PF01345"/>
    </source>
</evidence>
<dbReference type="PATRIC" id="fig|230361.4.peg.37"/>
<feature type="domain" description="DUF11" evidence="3">
    <location>
        <begin position="983"/>
        <end position="1097"/>
    </location>
</feature>
<feature type="region of interest" description="Disordered" evidence="1">
    <location>
        <begin position="1606"/>
        <end position="1637"/>
    </location>
</feature>